<name>A0A8T0FF18_ARGBR</name>
<dbReference type="Proteomes" id="UP000807504">
    <property type="component" value="Unassembled WGS sequence"/>
</dbReference>
<keyword evidence="2" id="KW-1185">Reference proteome</keyword>
<protein>
    <submittedName>
        <fullName evidence="1">Uncharacterized protein</fullName>
    </submittedName>
</protein>
<organism evidence="1 2">
    <name type="scientific">Argiope bruennichi</name>
    <name type="common">Wasp spider</name>
    <name type="synonym">Aranea bruennichi</name>
    <dbReference type="NCBI Taxonomy" id="94029"/>
    <lineage>
        <taxon>Eukaryota</taxon>
        <taxon>Metazoa</taxon>
        <taxon>Ecdysozoa</taxon>
        <taxon>Arthropoda</taxon>
        <taxon>Chelicerata</taxon>
        <taxon>Arachnida</taxon>
        <taxon>Araneae</taxon>
        <taxon>Araneomorphae</taxon>
        <taxon>Entelegynae</taxon>
        <taxon>Araneoidea</taxon>
        <taxon>Araneidae</taxon>
        <taxon>Argiope</taxon>
    </lineage>
</organism>
<gene>
    <name evidence="1" type="ORF">HNY73_006911</name>
</gene>
<evidence type="ECO:0000313" key="1">
    <source>
        <dbReference type="EMBL" id="KAF8788922.1"/>
    </source>
</evidence>
<reference evidence="1" key="2">
    <citation type="submission" date="2020-06" db="EMBL/GenBank/DDBJ databases">
        <authorList>
            <person name="Sheffer M."/>
        </authorList>
    </citation>
    <scope>NUCLEOTIDE SEQUENCE</scope>
</reference>
<sequence>MRKESAMCKTKMQTDELLDMIFSINQKQLKSRGNLRVEVLLKTTHELLDKELKEKQQSRKRKWEELKTGFTKKAKIDNDVEMVDEEILGLSDFYSNLKAVSFSSDENQTCTNFILSVINHWADTELFHTEDRASKSPLIQMLLARHWEICERNGIEVQCFTDMGECRYSHLEQGKFAFQE</sequence>
<comment type="caution">
    <text evidence="1">The sequence shown here is derived from an EMBL/GenBank/DDBJ whole genome shotgun (WGS) entry which is preliminary data.</text>
</comment>
<dbReference type="EMBL" id="JABXBU010000012">
    <property type="protein sequence ID" value="KAF8788922.1"/>
    <property type="molecule type" value="Genomic_DNA"/>
</dbReference>
<proteinExistence type="predicted"/>
<reference evidence="1" key="1">
    <citation type="journal article" date="2020" name="bioRxiv">
        <title>Chromosome-level reference genome of the European wasp spider Argiope bruennichi: a resource for studies on range expansion and evolutionary adaptation.</title>
        <authorList>
            <person name="Sheffer M.M."/>
            <person name="Hoppe A."/>
            <person name="Krehenwinkel H."/>
            <person name="Uhl G."/>
            <person name="Kuss A.W."/>
            <person name="Jensen L."/>
            <person name="Jensen C."/>
            <person name="Gillespie R.G."/>
            <person name="Hoff K.J."/>
            <person name="Prost S."/>
        </authorList>
    </citation>
    <scope>NUCLEOTIDE SEQUENCE</scope>
</reference>
<accession>A0A8T0FF18</accession>
<evidence type="ECO:0000313" key="2">
    <source>
        <dbReference type="Proteomes" id="UP000807504"/>
    </source>
</evidence>
<dbReference type="AlphaFoldDB" id="A0A8T0FF18"/>